<dbReference type="AlphaFoldDB" id="A0A067RC21"/>
<dbReference type="OMA" id="SCICCID"/>
<protein>
    <recommendedName>
        <fullName evidence="3">DUF4773 domain-containing protein</fullName>
    </recommendedName>
</protein>
<dbReference type="Proteomes" id="UP000027135">
    <property type="component" value="Unassembled WGS sequence"/>
</dbReference>
<evidence type="ECO:0000313" key="4">
    <source>
        <dbReference type="EMBL" id="KDR21436.1"/>
    </source>
</evidence>
<feature type="chain" id="PRO_5001648475" description="DUF4773 domain-containing protein" evidence="2">
    <location>
        <begin position="20"/>
        <end position="261"/>
    </location>
</feature>
<feature type="region of interest" description="Disordered" evidence="1">
    <location>
        <begin position="230"/>
        <end position="261"/>
    </location>
</feature>
<evidence type="ECO:0000256" key="2">
    <source>
        <dbReference type="SAM" id="SignalP"/>
    </source>
</evidence>
<evidence type="ECO:0000313" key="5">
    <source>
        <dbReference type="Proteomes" id="UP000027135"/>
    </source>
</evidence>
<feature type="domain" description="DUF4773" evidence="3">
    <location>
        <begin position="55"/>
        <end position="170"/>
    </location>
</feature>
<dbReference type="PANTHER" id="PTHR36299:SF2">
    <property type="entry name" value="DUF4773 DOMAIN-CONTAINING PROTEIN"/>
    <property type="match status" value="1"/>
</dbReference>
<feature type="signal peptide" evidence="2">
    <location>
        <begin position="1"/>
        <end position="19"/>
    </location>
</feature>
<feature type="compositionally biased region" description="Low complexity" evidence="1">
    <location>
        <begin position="239"/>
        <end position="250"/>
    </location>
</feature>
<evidence type="ECO:0000259" key="3">
    <source>
        <dbReference type="Pfam" id="PF15998"/>
    </source>
</evidence>
<reference evidence="4 5" key="1">
    <citation type="journal article" date="2014" name="Nat. Commun.">
        <title>Molecular traces of alternative social organization in a termite genome.</title>
        <authorList>
            <person name="Terrapon N."/>
            <person name="Li C."/>
            <person name="Robertson H.M."/>
            <person name="Ji L."/>
            <person name="Meng X."/>
            <person name="Booth W."/>
            <person name="Chen Z."/>
            <person name="Childers C.P."/>
            <person name="Glastad K.M."/>
            <person name="Gokhale K."/>
            <person name="Gowin J."/>
            <person name="Gronenberg W."/>
            <person name="Hermansen R.A."/>
            <person name="Hu H."/>
            <person name="Hunt B.G."/>
            <person name="Huylmans A.K."/>
            <person name="Khalil S.M."/>
            <person name="Mitchell R.D."/>
            <person name="Munoz-Torres M.C."/>
            <person name="Mustard J.A."/>
            <person name="Pan H."/>
            <person name="Reese J.T."/>
            <person name="Scharf M.E."/>
            <person name="Sun F."/>
            <person name="Vogel H."/>
            <person name="Xiao J."/>
            <person name="Yang W."/>
            <person name="Yang Z."/>
            <person name="Yang Z."/>
            <person name="Zhou J."/>
            <person name="Zhu J."/>
            <person name="Brent C.S."/>
            <person name="Elsik C.G."/>
            <person name="Goodisman M.A."/>
            <person name="Liberles D.A."/>
            <person name="Roe R.M."/>
            <person name="Vargo E.L."/>
            <person name="Vilcinskas A."/>
            <person name="Wang J."/>
            <person name="Bornberg-Bauer E."/>
            <person name="Korb J."/>
            <person name="Zhang G."/>
            <person name="Liebig J."/>
        </authorList>
    </citation>
    <scope>NUCLEOTIDE SEQUENCE [LARGE SCALE GENOMIC DNA]</scope>
    <source>
        <tissue evidence="4">Whole organism</tissue>
    </source>
</reference>
<dbReference type="EMBL" id="KK852556">
    <property type="protein sequence ID" value="KDR21436.1"/>
    <property type="molecule type" value="Genomic_DNA"/>
</dbReference>
<proteinExistence type="predicted"/>
<keyword evidence="2" id="KW-0732">Signal</keyword>
<name>A0A067RC21_ZOONE</name>
<accession>A0A067RC21</accession>
<dbReference type="eggNOG" id="ENOG502RZN3">
    <property type="taxonomic scope" value="Eukaryota"/>
</dbReference>
<dbReference type="Pfam" id="PF15998">
    <property type="entry name" value="DUF4773"/>
    <property type="match status" value="1"/>
</dbReference>
<sequence>MQSLPLSLLLLTAAAVSSSSSIMDMFTWDGLLDIPDDEISQQRDNEPSDLVEKRCFCEGPSCNCCVDFNLTYIDLGGPGCVLMKYLSPTDGIAVNVSYGNRLLHREIVKGANPEPSCMDILSDLAQLCARFSDLAPTSDGLRWCLQLEPTLLGDVQAQYQVGCFRMGPDGMSVHPPVNTTVQPSSTGPSDMNLPSEETPEEINEEALIAAVNESAEEGIAFFSNLLGITFGGGEAPGNTTETDSTTETTSQNPAPEHTPLP</sequence>
<gene>
    <name evidence="4" type="ORF">L798_03474</name>
</gene>
<organism evidence="4 5">
    <name type="scientific">Zootermopsis nevadensis</name>
    <name type="common">Dampwood termite</name>
    <dbReference type="NCBI Taxonomy" id="136037"/>
    <lineage>
        <taxon>Eukaryota</taxon>
        <taxon>Metazoa</taxon>
        <taxon>Ecdysozoa</taxon>
        <taxon>Arthropoda</taxon>
        <taxon>Hexapoda</taxon>
        <taxon>Insecta</taxon>
        <taxon>Pterygota</taxon>
        <taxon>Neoptera</taxon>
        <taxon>Polyneoptera</taxon>
        <taxon>Dictyoptera</taxon>
        <taxon>Blattodea</taxon>
        <taxon>Blattoidea</taxon>
        <taxon>Termitoidae</taxon>
        <taxon>Termopsidae</taxon>
        <taxon>Zootermopsis</taxon>
    </lineage>
</organism>
<dbReference type="InParanoid" id="A0A067RC21"/>
<dbReference type="STRING" id="136037.A0A067RC21"/>
<keyword evidence="5" id="KW-1185">Reference proteome</keyword>
<evidence type="ECO:0000256" key="1">
    <source>
        <dbReference type="SAM" id="MobiDB-lite"/>
    </source>
</evidence>
<dbReference type="InterPro" id="IPR031941">
    <property type="entry name" value="DUF4773"/>
</dbReference>
<dbReference type="PANTHER" id="PTHR36299">
    <property type="entry name" value="AGAP008005-PA"/>
    <property type="match status" value="1"/>
</dbReference>